<feature type="domain" description="Smr" evidence="2">
    <location>
        <begin position="347"/>
        <end position="443"/>
    </location>
</feature>
<dbReference type="PANTHER" id="PTHR46535:SF1">
    <property type="entry name" value="NEDD4-BINDING PROTEIN 2"/>
    <property type="match status" value="1"/>
</dbReference>
<evidence type="ECO:0000313" key="4">
    <source>
        <dbReference type="EMBL" id="EJS42974.1"/>
    </source>
</evidence>
<dbReference type="SUPFAM" id="SSF46934">
    <property type="entry name" value="UBA-like"/>
    <property type="match status" value="2"/>
</dbReference>
<name>J8Q5T5_SACAR</name>
<protein>
    <submittedName>
        <fullName evidence="4">Cue2p</fullName>
    </submittedName>
</protein>
<feature type="region of interest" description="Disordered" evidence="1">
    <location>
        <begin position="199"/>
        <end position="225"/>
    </location>
</feature>
<dbReference type="GO" id="GO:0043130">
    <property type="term" value="F:ubiquitin binding"/>
    <property type="evidence" value="ECO:0007669"/>
    <property type="project" value="InterPro"/>
</dbReference>
<dbReference type="OrthoDB" id="4080456at2759"/>
<feature type="domain" description="CUE" evidence="3">
    <location>
        <begin position="55"/>
        <end position="98"/>
    </location>
</feature>
<dbReference type="GO" id="GO:0004519">
    <property type="term" value="F:endonuclease activity"/>
    <property type="evidence" value="ECO:0007669"/>
    <property type="project" value="TreeGrafter"/>
</dbReference>
<dbReference type="SUPFAM" id="SSF160443">
    <property type="entry name" value="SMR domain-like"/>
    <property type="match status" value="1"/>
</dbReference>
<dbReference type="Proteomes" id="UP000006968">
    <property type="component" value="Chromosome XI"/>
</dbReference>
<reference evidence="4 5" key="1">
    <citation type="journal article" date="2013" name="BMC Genomics">
        <title>High quality de novo sequencing and assembly of the Saccharomyces arboricolus genome.</title>
        <authorList>
            <person name="Liti G."/>
            <person name="Nguyen Ba A.N."/>
            <person name="Blythe M."/>
            <person name="Mueller C.A."/>
            <person name="Bergstroem A."/>
            <person name="Cubillos F.A."/>
            <person name="Dafhnis-Calas F."/>
            <person name="Khoshraftar S."/>
            <person name="Malla S."/>
            <person name="Mehta N."/>
            <person name="Siow C.C."/>
            <person name="Warringer J."/>
            <person name="Moses A.M."/>
            <person name="Louis E.J."/>
            <person name="Nieduszynski C.A."/>
        </authorList>
    </citation>
    <scope>NUCLEOTIDE SEQUENCE [LARGE SCALE GENOMIC DNA]</scope>
    <source>
        <strain evidence="5">H-6 / AS 2.3317 / CBS 10644</strain>
    </source>
</reference>
<dbReference type="Gene3D" id="3.30.1370.110">
    <property type="match status" value="1"/>
</dbReference>
<feature type="compositionally biased region" description="Basic and acidic residues" evidence="1">
    <location>
        <begin position="204"/>
        <end position="218"/>
    </location>
</feature>
<dbReference type="InterPro" id="IPR041809">
    <property type="entry name" value="CUE2_CUE1"/>
</dbReference>
<dbReference type="PROSITE" id="PS50828">
    <property type="entry name" value="SMR"/>
    <property type="match status" value="1"/>
</dbReference>
<sequence length="443" mass="50943">MNMDNSGDHDSKLSALMDMFPTVSRSTLQVRLLENNNDLELTVGLLLKESDERCTVDDELHQLYDMFPQLDCNIIKNQFITNGKSVEPTISDLLNYEILQKLEDNQKDSPNSTQQEEKKNNWKLTKDHTETIIKFTDAPKNVAQKYFVENGFDPIRAIIKIILEYFDKSHFKGNPHIVKQKPRMTALVRGGRVQSSMGLAHLSKKSEMSTKEEEEKTKRAQTYKHSQNSAQMIELNELIAGNHDLKAINHGFLQKCLQFYDGDITKVLDLSTLLIEDEKNITKTWNFDEGFTMTSQDNCKQHLSRSSTPPAPHKNGANNLPKSHFQNEEVHKEATSIMNNLFQTYRLDFHGFLPSEALSILKLALNKWWSKEVTERELNSHNINAYGSKVQFVSPLVVVTGRGIHSVGGISKVRLQVKNFLEKNHYIFWEEPSFFRIDGKKRK</sequence>
<dbReference type="InterPro" id="IPR003892">
    <property type="entry name" value="CUE"/>
</dbReference>
<proteinExistence type="predicted"/>
<evidence type="ECO:0000259" key="3">
    <source>
        <dbReference type="PROSITE" id="PS51140"/>
    </source>
</evidence>
<comment type="caution">
    <text evidence="4">The sequence shown here is derived from an EMBL/GenBank/DDBJ whole genome shotgun (WGS) entry which is preliminary data.</text>
</comment>
<evidence type="ECO:0000256" key="1">
    <source>
        <dbReference type="SAM" id="MobiDB-lite"/>
    </source>
</evidence>
<dbReference type="EMBL" id="ALIE01000126">
    <property type="protein sequence ID" value="EJS42974.1"/>
    <property type="molecule type" value="Genomic_DNA"/>
</dbReference>
<dbReference type="InterPro" id="IPR002625">
    <property type="entry name" value="Smr_dom"/>
</dbReference>
<accession>J8Q5T5</accession>
<organism evidence="4 5">
    <name type="scientific">Saccharomyces arboricola (strain H-6 / AS 2.3317 / CBS 10644)</name>
    <name type="common">Yeast</name>
    <dbReference type="NCBI Taxonomy" id="1160507"/>
    <lineage>
        <taxon>Eukaryota</taxon>
        <taxon>Fungi</taxon>
        <taxon>Dikarya</taxon>
        <taxon>Ascomycota</taxon>
        <taxon>Saccharomycotina</taxon>
        <taxon>Saccharomycetes</taxon>
        <taxon>Saccharomycetales</taxon>
        <taxon>Saccharomycetaceae</taxon>
        <taxon>Saccharomyces</taxon>
    </lineage>
</organism>
<dbReference type="InterPro" id="IPR009060">
    <property type="entry name" value="UBA-like_sf"/>
</dbReference>
<evidence type="ECO:0000259" key="2">
    <source>
        <dbReference type="PROSITE" id="PS50828"/>
    </source>
</evidence>
<dbReference type="AlphaFoldDB" id="J8Q5T5"/>
<keyword evidence="5" id="KW-1185">Reference proteome</keyword>
<dbReference type="InterPro" id="IPR036063">
    <property type="entry name" value="Smr_dom_sf"/>
</dbReference>
<dbReference type="InterPro" id="IPR052772">
    <property type="entry name" value="Endo/PolyKinase_Domain-Protein"/>
</dbReference>
<dbReference type="GO" id="GO:0005634">
    <property type="term" value="C:nucleus"/>
    <property type="evidence" value="ECO:0007669"/>
    <property type="project" value="TreeGrafter"/>
</dbReference>
<evidence type="ECO:0000313" key="5">
    <source>
        <dbReference type="Proteomes" id="UP000006968"/>
    </source>
</evidence>
<dbReference type="CDD" id="cd14374">
    <property type="entry name" value="CUE1_Cue2p_like"/>
    <property type="match status" value="1"/>
</dbReference>
<dbReference type="SMART" id="SM00546">
    <property type="entry name" value="CUE"/>
    <property type="match status" value="2"/>
</dbReference>
<feature type="region of interest" description="Disordered" evidence="1">
    <location>
        <begin position="300"/>
        <end position="321"/>
    </location>
</feature>
<feature type="domain" description="CUE" evidence="3">
    <location>
        <begin position="8"/>
        <end position="51"/>
    </location>
</feature>
<gene>
    <name evidence="4" type="ORF">SU7_1978</name>
</gene>
<dbReference type="HOGENOM" id="CLU_590497_0_0_1"/>
<dbReference type="SMART" id="SM00463">
    <property type="entry name" value="SMR"/>
    <property type="match status" value="1"/>
</dbReference>
<dbReference type="PROSITE" id="PS51140">
    <property type="entry name" value="CUE"/>
    <property type="match status" value="2"/>
</dbReference>
<dbReference type="Pfam" id="PF02845">
    <property type="entry name" value="CUE"/>
    <property type="match status" value="2"/>
</dbReference>
<dbReference type="PANTHER" id="PTHR46535">
    <property type="entry name" value="NEDD4-BINDING PROTEIN 2"/>
    <property type="match status" value="1"/>
</dbReference>
<dbReference type="Gene3D" id="1.10.8.10">
    <property type="entry name" value="DNA helicase RuvA subunit, C-terminal domain"/>
    <property type="match status" value="2"/>
</dbReference>